<dbReference type="Pfam" id="PF02540">
    <property type="entry name" value="NAD_synthase"/>
    <property type="match status" value="1"/>
</dbReference>
<keyword evidence="2" id="KW-0808">Transferase</keyword>
<dbReference type="Proteomes" id="UP001560267">
    <property type="component" value="Unassembled WGS sequence"/>
</dbReference>
<organism evidence="2 3">
    <name type="scientific">Ferrimicrobium acidiphilum</name>
    <dbReference type="NCBI Taxonomy" id="121039"/>
    <lineage>
        <taxon>Bacteria</taxon>
        <taxon>Bacillati</taxon>
        <taxon>Actinomycetota</taxon>
        <taxon>Acidimicrobiia</taxon>
        <taxon>Acidimicrobiales</taxon>
        <taxon>Acidimicrobiaceae</taxon>
        <taxon>Ferrimicrobium</taxon>
    </lineage>
</organism>
<dbReference type="InterPro" id="IPR005232">
    <property type="entry name" value="LarE"/>
</dbReference>
<proteinExistence type="predicted"/>
<comment type="caution">
    <text evidence="2">The sequence shown here is derived from an EMBL/GenBank/DDBJ whole genome shotgun (WGS) entry which is preliminary data.</text>
</comment>
<dbReference type="PIRSF" id="PIRSF006661">
    <property type="entry name" value="PP-lp_UCP006661"/>
    <property type="match status" value="1"/>
</dbReference>
<evidence type="ECO:0000313" key="3">
    <source>
        <dbReference type="Proteomes" id="UP001560267"/>
    </source>
</evidence>
<reference evidence="2 3" key="1">
    <citation type="submission" date="2024-07" db="EMBL/GenBank/DDBJ databases">
        <title>Draft Genome Sequence of Ferrimicrobium acidiphilum Strain YE2023, Isolated from a Pulp of Bioleach Reactor.</title>
        <authorList>
            <person name="Elkina Y.A."/>
            <person name="Bulaeva A.G."/>
            <person name="Beletsky A.V."/>
            <person name="Mardanov A.V."/>
        </authorList>
    </citation>
    <scope>NUCLEOTIDE SEQUENCE [LARGE SCALE GENOMIC DNA]</scope>
    <source>
        <strain evidence="2 3">YE2023</strain>
    </source>
</reference>
<protein>
    <submittedName>
        <fullName evidence="2">ATP-dependent sacrificial sulfur transferase LarE</fullName>
    </submittedName>
</protein>
<dbReference type="Gene3D" id="3.40.50.620">
    <property type="entry name" value="HUPs"/>
    <property type="match status" value="1"/>
</dbReference>
<dbReference type="PANTHER" id="PTHR43169">
    <property type="entry name" value="EXSB FAMILY PROTEIN"/>
    <property type="match status" value="1"/>
</dbReference>
<evidence type="ECO:0000259" key="1">
    <source>
        <dbReference type="Pfam" id="PF02540"/>
    </source>
</evidence>
<sequence>MQTVAVEAKIIELERWFAGAGRVVVALSGGVDSAVLAALAHRVLGENSLAVTAVSASLSSDELNGVRSLASELSLNYREISTDEIDDPEYVQNAANRCYVCKSHLFSQLEPLAQAWDATVVVGTNLDDLGDYRPGLQAAEDFGVASPFVLCCVDKQMVRAIARAIGLDTVADKPASACLASRIPYGVPVTIQRLGAVERLEQFLHRLGLPIVRVRHHGDIARIELPPEAFASALSYREQIVVEAERLGFLYSTLDLGGFRSGSLNRVLEGATGSEGDRQAMV</sequence>
<dbReference type="InterPro" id="IPR052188">
    <property type="entry name" value="Ni-pincer_cofactor_biosynth"/>
</dbReference>
<gene>
    <name evidence="2" type="primary">larE</name>
    <name evidence="2" type="ORF">AB6A68_07010</name>
</gene>
<dbReference type="GO" id="GO:0016740">
    <property type="term" value="F:transferase activity"/>
    <property type="evidence" value="ECO:0007669"/>
    <property type="project" value="UniProtKB-KW"/>
</dbReference>
<name>A0ABV3Y201_9ACTN</name>
<dbReference type="PANTHER" id="PTHR43169:SF2">
    <property type="entry name" value="NAD_GMP SYNTHASE DOMAIN-CONTAINING PROTEIN"/>
    <property type="match status" value="1"/>
</dbReference>
<dbReference type="SUPFAM" id="SSF52402">
    <property type="entry name" value="Adenine nucleotide alpha hydrolases-like"/>
    <property type="match status" value="1"/>
</dbReference>
<evidence type="ECO:0000313" key="2">
    <source>
        <dbReference type="EMBL" id="MEX6429588.1"/>
    </source>
</evidence>
<dbReference type="InterPro" id="IPR022310">
    <property type="entry name" value="NAD/GMP_synthase"/>
</dbReference>
<keyword evidence="3" id="KW-1185">Reference proteome</keyword>
<dbReference type="RefSeq" id="WP_369084455.1">
    <property type="nucleotide sequence ID" value="NZ_JBFSHR010000020.1"/>
</dbReference>
<dbReference type="EMBL" id="JBFSHR010000020">
    <property type="protein sequence ID" value="MEX6429588.1"/>
    <property type="molecule type" value="Genomic_DNA"/>
</dbReference>
<dbReference type="CDD" id="cd01990">
    <property type="entry name" value="LarE-like"/>
    <property type="match status" value="1"/>
</dbReference>
<accession>A0ABV3Y201</accession>
<dbReference type="NCBIfam" id="TIGR00268">
    <property type="entry name" value="ATP-dependent sacrificial sulfur transferase LarE"/>
    <property type="match status" value="1"/>
</dbReference>
<dbReference type="InterPro" id="IPR014729">
    <property type="entry name" value="Rossmann-like_a/b/a_fold"/>
</dbReference>
<feature type="domain" description="NAD/GMP synthase" evidence="1">
    <location>
        <begin position="18"/>
        <end position="86"/>
    </location>
</feature>